<dbReference type="Proteomes" id="UP000002051">
    <property type="component" value="Chromosome 4"/>
</dbReference>
<reference evidence="2 4" key="1">
    <citation type="journal article" date="2011" name="Nature">
        <title>The Medicago genome provides insight into the evolution of rhizobial symbioses.</title>
        <authorList>
            <person name="Young N.D."/>
            <person name="Debelle F."/>
            <person name="Oldroyd G.E."/>
            <person name="Geurts R."/>
            <person name="Cannon S.B."/>
            <person name="Udvardi M.K."/>
            <person name="Benedito V.A."/>
            <person name="Mayer K.F."/>
            <person name="Gouzy J."/>
            <person name="Schoof H."/>
            <person name="Van de Peer Y."/>
            <person name="Proost S."/>
            <person name="Cook D.R."/>
            <person name="Meyers B.C."/>
            <person name="Spannagl M."/>
            <person name="Cheung F."/>
            <person name="De Mita S."/>
            <person name="Krishnakumar V."/>
            <person name="Gundlach H."/>
            <person name="Zhou S."/>
            <person name="Mudge J."/>
            <person name="Bharti A.K."/>
            <person name="Murray J.D."/>
            <person name="Naoumkina M.A."/>
            <person name="Rosen B."/>
            <person name="Silverstein K.A."/>
            <person name="Tang H."/>
            <person name="Rombauts S."/>
            <person name="Zhao P.X."/>
            <person name="Zhou P."/>
            <person name="Barbe V."/>
            <person name="Bardou P."/>
            <person name="Bechner M."/>
            <person name="Bellec A."/>
            <person name="Berger A."/>
            <person name="Berges H."/>
            <person name="Bidwell S."/>
            <person name="Bisseling T."/>
            <person name="Choisne N."/>
            <person name="Couloux A."/>
            <person name="Denny R."/>
            <person name="Deshpande S."/>
            <person name="Dai X."/>
            <person name="Doyle J.J."/>
            <person name="Dudez A.M."/>
            <person name="Farmer A.D."/>
            <person name="Fouteau S."/>
            <person name="Franken C."/>
            <person name="Gibelin C."/>
            <person name="Gish J."/>
            <person name="Goldstein S."/>
            <person name="Gonzalez A.J."/>
            <person name="Green P.J."/>
            <person name="Hallab A."/>
            <person name="Hartog M."/>
            <person name="Hua A."/>
            <person name="Humphray S.J."/>
            <person name="Jeong D.H."/>
            <person name="Jing Y."/>
            <person name="Jocker A."/>
            <person name="Kenton S.M."/>
            <person name="Kim D.J."/>
            <person name="Klee K."/>
            <person name="Lai H."/>
            <person name="Lang C."/>
            <person name="Lin S."/>
            <person name="Macmil S.L."/>
            <person name="Magdelenat G."/>
            <person name="Matthews L."/>
            <person name="McCorrison J."/>
            <person name="Monaghan E.L."/>
            <person name="Mun J.H."/>
            <person name="Najar F.Z."/>
            <person name="Nicholson C."/>
            <person name="Noirot C."/>
            <person name="O'Bleness M."/>
            <person name="Paule C.R."/>
            <person name="Poulain J."/>
            <person name="Prion F."/>
            <person name="Qin B."/>
            <person name="Qu C."/>
            <person name="Retzel E.F."/>
            <person name="Riddle C."/>
            <person name="Sallet E."/>
            <person name="Samain S."/>
            <person name="Samson N."/>
            <person name="Sanders I."/>
            <person name="Saurat O."/>
            <person name="Scarpelli C."/>
            <person name="Schiex T."/>
            <person name="Segurens B."/>
            <person name="Severin A.J."/>
            <person name="Sherrier D.J."/>
            <person name="Shi R."/>
            <person name="Sims S."/>
            <person name="Singer S.R."/>
            <person name="Sinharoy S."/>
            <person name="Sterck L."/>
            <person name="Viollet A."/>
            <person name="Wang B.B."/>
            <person name="Wang K."/>
            <person name="Wang M."/>
            <person name="Wang X."/>
            <person name="Warfsmann J."/>
            <person name="Weissenbach J."/>
            <person name="White D.D."/>
            <person name="White J.D."/>
            <person name="Wiley G.B."/>
            <person name="Wincker P."/>
            <person name="Xing Y."/>
            <person name="Yang L."/>
            <person name="Yao Z."/>
            <person name="Ying F."/>
            <person name="Zhai J."/>
            <person name="Zhou L."/>
            <person name="Zuber A."/>
            <person name="Denarie J."/>
            <person name="Dixon R.A."/>
            <person name="May G.D."/>
            <person name="Schwartz D.C."/>
            <person name="Rogers J."/>
            <person name="Quetier F."/>
            <person name="Town C.D."/>
            <person name="Roe B.A."/>
        </authorList>
    </citation>
    <scope>NUCLEOTIDE SEQUENCE [LARGE SCALE GENOMIC DNA]</scope>
    <source>
        <strain evidence="2">A17</strain>
        <strain evidence="3 4">cv. Jemalong A17</strain>
    </source>
</reference>
<keyword evidence="4" id="KW-1185">Reference proteome</keyword>
<organism evidence="2 4">
    <name type="scientific">Medicago truncatula</name>
    <name type="common">Barrel medic</name>
    <name type="synonym">Medicago tribuloides</name>
    <dbReference type="NCBI Taxonomy" id="3880"/>
    <lineage>
        <taxon>Eukaryota</taxon>
        <taxon>Viridiplantae</taxon>
        <taxon>Streptophyta</taxon>
        <taxon>Embryophyta</taxon>
        <taxon>Tracheophyta</taxon>
        <taxon>Spermatophyta</taxon>
        <taxon>Magnoliopsida</taxon>
        <taxon>eudicotyledons</taxon>
        <taxon>Gunneridae</taxon>
        <taxon>Pentapetalae</taxon>
        <taxon>rosids</taxon>
        <taxon>fabids</taxon>
        <taxon>Fabales</taxon>
        <taxon>Fabaceae</taxon>
        <taxon>Papilionoideae</taxon>
        <taxon>50 kb inversion clade</taxon>
        <taxon>NPAAA clade</taxon>
        <taxon>Hologalegina</taxon>
        <taxon>IRL clade</taxon>
        <taxon>Trifolieae</taxon>
        <taxon>Medicago</taxon>
    </lineage>
</organism>
<evidence type="ECO:0000313" key="2">
    <source>
        <dbReference type="EMBL" id="AES92426.1"/>
    </source>
</evidence>
<feature type="domain" description="PB1-like" evidence="1">
    <location>
        <begin position="31"/>
        <end position="122"/>
    </location>
</feature>
<evidence type="ECO:0000259" key="1">
    <source>
        <dbReference type="Pfam" id="PF26130"/>
    </source>
</evidence>
<dbReference type="PaxDb" id="3880-AES92426"/>
<accession>G7JEB2</accession>
<dbReference type="EnsemblPlants" id="AES92426">
    <property type="protein sequence ID" value="AES92426"/>
    <property type="gene ID" value="MTR_4g129380"/>
</dbReference>
<evidence type="ECO:0000313" key="4">
    <source>
        <dbReference type="Proteomes" id="UP000002051"/>
    </source>
</evidence>
<dbReference type="AlphaFoldDB" id="G7JEB2"/>
<name>G7JEB2_MEDTR</name>
<dbReference type="InterPro" id="IPR058594">
    <property type="entry name" value="PB1-like_dom_pln"/>
</dbReference>
<dbReference type="Pfam" id="PF26130">
    <property type="entry name" value="PB1-like"/>
    <property type="match status" value="1"/>
</dbReference>
<proteinExistence type="predicted"/>
<sequence length="186" mass="22149">MTERKKKKERRREEEESGKSVLCVSELEGTYKCVLHHRGHFRRFHHLEYDRLQESWYLDPDFLSYFQVLGGLKEMGYIGIDSLRYHDPKDVNMLVNLRDDLGTKRMKNIVTMFDKVHLYVVHSKSNLIIEEYPSLEYFKLGPNEVVINGQNRLRFGFRINKDCNAAWVVLLIDYYFSHPMAFSHAL</sequence>
<protein>
    <recommendedName>
        <fullName evidence="1">PB1-like domain-containing protein</fullName>
    </recommendedName>
</protein>
<dbReference type="EMBL" id="CM001220">
    <property type="protein sequence ID" value="AES92426.1"/>
    <property type="molecule type" value="Genomic_DNA"/>
</dbReference>
<gene>
    <name evidence="2" type="ordered locus">MTR_4g129380</name>
</gene>
<dbReference type="HOGENOM" id="CLU_1456518_0_0_1"/>
<reference evidence="2 4" key="2">
    <citation type="journal article" date="2014" name="BMC Genomics">
        <title>An improved genome release (version Mt4.0) for the model legume Medicago truncatula.</title>
        <authorList>
            <person name="Tang H."/>
            <person name="Krishnakumar V."/>
            <person name="Bidwell S."/>
            <person name="Rosen B."/>
            <person name="Chan A."/>
            <person name="Zhou S."/>
            <person name="Gentzbittel L."/>
            <person name="Childs K.L."/>
            <person name="Yandell M."/>
            <person name="Gundlach H."/>
            <person name="Mayer K.F."/>
            <person name="Schwartz D.C."/>
            <person name="Town C.D."/>
        </authorList>
    </citation>
    <scope>GENOME REANNOTATION</scope>
    <source>
        <strain evidence="3 4">cv. Jemalong A17</strain>
    </source>
</reference>
<reference evidence="3" key="3">
    <citation type="submission" date="2015-04" db="UniProtKB">
        <authorList>
            <consortium name="EnsemblPlants"/>
        </authorList>
    </citation>
    <scope>IDENTIFICATION</scope>
    <source>
        <strain evidence="3">cv. Jemalong A17</strain>
    </source>
</reference>
<evidence type="ECO:0000313" key="3">
    <source>
        <dbReference type="EnsemblPlants" id="AES92426"/>
    </source>
</evidence>